<feature type="compositionally biased region" description="Basic and acidic residues" evidence="1">
    <location>
        <begin position="222"/>
        <end position="233"/>
    </location>
</feature>
<feature type="region of interest" description="Disordered" evidence="1">
    <location>
        <begin position="163"/>
        <end position="239"/>
    </location>
</feature>
<dbReference type="EMBL" id="UZAN01008986">
    <property type="protein sequence ID" value="VDP38841.1"/>
    <property type="molecule type" value="Genomic_DNA"/>
</dbReference>
<accession>A0A3P8D4P3</accession>
<name>A0A3P8D4P3_9TREM</name>
<feature type="compositionally biased region" description="Polar residues" evidence="1">
    <location>
        <begin position="178"/>
        <end position="197"/>
    </location>
</feature>
<dbReference type="AlphaFoldDB" id="A0A3P8D4P3"/>
<evidence type="ECO:0000256" key="1">
    <source>
        <dbReference type="SAM" id="MobiDB-lite"/>
    </source>
</evidence>
<evidence type="ECO:0000313" key="3">
    <source>
        <dbReference type="Proteomes" id="UP000272942"/>
    </source>
</evidence>
<dbReference type="Proteomes" id="UP000272942">
    <property type="component" value="Unassembled WGS sequence"/>
</dbReference>
<keyword evidence="3" id="KW-1185">Reference proteome</keyword>
<reference evidence="2 3" key="1">
    <citation type="submission" date="2018-11" db="EMBL/GenBank/DDBJ databases">
        <authorList>
            <consortium name="Pathogen Informatics"/>
        </authorList>
    </citation>
    <scope>NUCLEOTIDE SEQUENCE [LARGE SCALE GENOMIC DNA]</scope>
    <source>
        <strain evidence="2 3">Egypt</strain>
    </source>
</reference>
<dbReference type="OrthoDB" id="6283745at2759"/>
<organism evidence="2 3">
    <name type="scientific">Echinostoma caproni</name>
    <dbReference type="NCBI Taxonomy" id="27848"/>
    <lineage>
        <taxon>Eukaryota</taxon>
        <taxon>Metazoa</taxon>
        <taxon>Spiralia</taxon>
        <taxon>Lophotrochozoa</taxon>
        <taxon>Platyhelminthes</taxon>
        <taxon>Trematoda</taxon>
        <taxon>Digenea</taxon>
        <taxon>Plagiorchiida</taxon>
        <taxon>Echinostomata</taxon>
        <taxon>Echinostomatoidea</taxon>
        <taxon>Echinostomatidae</taxon>
        <taxon>Echinostoma</taxon>
    </lineage>
</organism>
<proteinExistence type="predicted"/>
<sequence>MTMEMTGSGSMLKLHALNCPGTSPGGSCGCYILSDPQNGCSTVTSAVQWTQGNTIELTDPYGTHYSPQYPVSRPLPIPNGPPLPPPRSPIVAGSHTGTLRRANTYRPNDGEQIVSDGLDHTTQTGYPDSHMNYGQMNGPTIGSTSNGTNDDYEHDHTQTHLDMDNTHGTGPPVRIDLRQSSQERNGTLNETDQLTSKSRVRLAHMGLPPLASKSGMVSTNGTDERVDNMERDPLNATGQ</sequence>
<evidence type="ECO:0000313" key="2">
    <source>
        <dbReference type="EMBL" id="VDP38841.1"/>
    </source>
</evidence>
<gene>
    <name evidence="2" type="ORF">ECPE_LOCUS1429</name>
</gene>
<protein>
    <submittedName>
        <fullName evidence="2">Uncharacterized protein</fullName>
    </submittedName>
</protein>